<dbReference type="RefSeq" id="YP_009321108.1">
    <property type="nucleotide sequence ID" value="NC_031903.1"/>
</dbReference>
<evidence type="ECO:0000313" key="4">
    <source>
        <dbReference type="EMBL" id="AOV61456.1"/>
    </source>
</evidence>
<dbReference type="EMBL" id="KU686207">
    <property type="protein sequence ID" value="AOV61028.1"/>
    <property type="molecule type" value="Genomic_DNA"/>
</dbReference>
<dbReference type="Proteomes" id="UP000241089">
    <property type="component" value="Segment"/>
</dbReference>
<evidence type="ECO:0000313" key="6">
    <source>
        <dbReference type="Proteomes" id="UP000241089"/>
    </source>
</evidence>
<reference evidence="5 6" key="1">
    <citation type="journal article" date="2016" name="Virology">
        <title>The genomic content and context of auxiliary metabolic genes in marine cyanomyoviruses.</title>
        <authorList>
            <person name="Crummett L.T."/>
            <person name="Puxty R.J."/>
            <person name="Weihe C."/>
            <person name="Marston M.F."/>
            <person name="Martiny J.B."/>
        </authorList>
    </citation>
    <scope>NUCLEOTIDE SEQUENCE [LARGE SCALE GENOMIC DNA]</scope>
    <source>
        <strain evidence="2">0210CC35</strain>
        <strain evidence="3">0310NB44</strain>
        <strain evidence="4">1209TA19</strain>
    </source>
</reference>
<dbReference type="EMBL" id="KU686209">
    <property type="protein sequence ID" value="AOV61456.1"/>
    <property type="molecule type" value="Genomic_DNA"/>
</dbReference>
<evidence type="ECO:0000313" key="2">
    <source>
        <dbReference type="EMBL" id="AOV61028.1"/>
    </source>
</evidence>
<evidence type="ECO:0000313" key="7">
    <source>
        <dbReference type="Proteomes" id="UP000241975"/>
    </source>
</evidence>
<dbReference type="GeneID" id="30306267"/>
<name>A0A1D8KQU5_9CAUD</name>
<feature type="transmembrane region" description="Helical" evidence="1">
    <location>
        <begin position="12"/>
        <end position="32"/>
    </location>
</feature>
<dbReference type="Proteomes" id="UP000202158">
    <property type="component" value="Segment"/>
</dbReference>
<dbReference type="OrthoDB" id="27101at10239"/>
<keyword evidence="7" id="KW-1185">Reference proteome</keyword>
<proteinExistence type="predicted"/>
<gene>
    <name evidence="2" type="ORF">C350210_197</name>
    <name evidence="3" type="ORF">N440310_196</name>
    <name evidence="4" type="ORF">T191209_196</name>
</gene>
<keyword evidence="1" id="KW-0472">Membrane</keyword>
<keyword evidence="1" id="KW-0812">Transmembrane</keyword>
<evidence type="ECO:0000313" key="5">
    <source>
        <dbReference type="Proteomes" id="UP000202158"/>
    </source>
</evidence>
<evidence type="ECO:0000313" key="3">
    <source>
        <dbReference type="EMBL" id="AOV61242.1"/>
    </source>
</evidence>
<dbReference type="KEGG" id="vg:30306267"/>
<sequence>MTHDLLELLTYYVIVAVVFVGAPGVFFFIAFMPALQNTKGRMVGYKDHKTYGDSSIYENTPSDTSKFFLQVSGNNS</sequence>
<dbReference type="EMBL" id="KU686208">
    <property type="protein sequence ID" value="AOV61242.1"/>
    <property type="molecule type" value="Genomic_DNA"/>
</dbReference>
<accession>A0A1D8KQU5</accession>
<organism evidence="2 7">
    <name type="scientific">Synechococcus phage S-CAM22</name>
    <dbReference type="NCBI Taxonomy" id="1883365"/>
    <lineage>
        <taxon>Viruses</taxon>
        <taxon>Duplodnaviria</taxon>
        <taxon>Heunggongvirae</taxon>
        <taxon>Uroviricota</taxon>
        <taxon>Caudoviricetes</taxon>
        <taxon>Pantevenvirales</taxon>
        <taxon>Kyanoviridae</taxon>
        <taxon>Alisovirus</taxon>
        <taxon>Alisovirus socal22</taxon>
    </lineage>
</organism>
<keyword evidence="1" id="KW-1133">Transmembrane helix</keyword>
<dbReference type="Proteomes" id="UP000241975">
    <property type="component" value="Segment"/>
</dbReference>
<evidence type="ECO:0000256" key="1">
    <source>
        <dbReference type="SAM" id="Phobius"/>
    </source>
</evidence>
<protein>
    <submittedName>
        <fullName evidence="2">Uncharacterized protein</fullName>
    </submittedName>
</protein>